<proteinExistence type="predicted"/>
<protein>
    <submittedName>
        <fullName evidence="1">Uncharacterized protein</fullName>
    </submittedName>
</protein>
<dbReference type="Proteomes" id="UP000193577">
    <property type="component" value="Unassembled WGS sequence"/>
</dbReference>
<sequence length="124" mass="13625">MAWFLALQGAPSKGGQSLTYELHESADTDQIARDMSAGVVADRVVEVPAVLPPRRQKVTLYVRPAVWGVWAFYEMSEEERREMIASNPLINAVAQAAKQQQTRKSGPTTIGMTIPQPGQNFPGQ</sequence>
<reference evidence="1 2" key="1">
    <citation type="submission" date="2017-04" db="EMBL/GenBank/DDBJ databases">
        <title>The new phylogeny of genus Mycobacterium.</title>
        <authorList>
            <person name="Tortoli E."/>
            <person name="Trovato A."/>
            <person name="Cirillo D.M."/>
        </authorList>
    </citation>
    <scope>NUCLEOTIDE SEQUENCE [LARGE SCALE GENOMIC DNA]</scope>
    <source>
        <strain evidence="1 2">KCTC 19819</strain>
    </source>
</reference>
<dbReference type="OrthoDB" id="4762282at2"/>
<evidence type="ECO:0000313" key="2">
    <source>
        <dbReference type="Proteomes" id="UP000193577"/>
    </source>
</evidence>
<organism evidence="1 2">
    <name type="scientific">Mycolicibacillus koreensis</name>
    <dbReference type="NCBI Taxonomy" id="1069220"/>
    <lineage>
        <taxon>Bacteria</taxon>
        <taxon>Bacillati</taxon>
        <taxon>Actinomycetota</taxon>
        <taxon>Actinomycetes</taxon>
        <taxon>Mycobacteriales</taxon>
        <taxon>Mycobacteriaceae</taxon>
        <taxon>Mycolicibacillus</taxon>
    </lineage>
</organism>
<dbReference type="AlphaFoldDB" id="A0A7I7S9H2"/>
<evidence type="ECO:0000313" key="1">
    <source>
        <dbReference type="EMBL" id="OSC35599.1"/>
    </source>
</evidence>
<name>A0A7I7S9H2_9MYCO</name>
<dbReference type="RefSeq" id="WP_069391539.1">
    <property type="nucleotide sequence ID" value="NZ_AP022594.1"/>
</dbReference>
<comment type="caution">
    <text evidence="1">The sequence shown here is derived from an EMBL/GenBank/DDBJ whole genome shotgun (WGS) entry which is preliminary data.</text>
</comment>
<dbReference type="EMBL" id="NCXO01000003">
    <property type="protein sequence ID" value="OSC35599.1"/>
    <property type="molecule type" value="Genomic_DNA"/>
</dbReference>
<gene>
    <name evidence="1" type="ORF">B8W67_02445</name>
</gene>
<keyword evidence="2" id="KW-1185">Reference proteome</keyword>
<accession>A0A7I7S9H2</accession>